<dbReference type="InterPro" id="IPR011250">
    <property type="entry name" value="OMP/PagP_B-barrel"/>
</dbReference>
<proteinExistence type="predicted"/>
<feature type="chain" id="PRO_5036833655" evidence="2">
    <location>
        <begin position="20"/>
        <end position="279"/>
    </location>
</feature>
<reference evidence="3" key="1">
    <citation type="submission" date="2019-11" db="EMBL/GenBank/DDBJ databases">
        <authorList>
            <person name="Kojima H."/>
        </authorList>
    </citation>
    <scope>NUCLEOTIDE SEQUENCE</scope>
    <source>
        <strain evidence="3">H1576</strain>
    </source>
</reference>
<accession>A0A975AXW0</accession>
<dbReference type="EMBL" id="CP046072">
    <property type="protein sequence ID" value="QSZ40607.1"/>
    <property type="molecule type" value="Genomic_DNA"/>
</dbReference>
<sequence length="279" mass="30560">MKLLKLLLLISLLSLPVFAATSQLIITKTSKKSALKSIKSKLDSLKIKMFVQKSSSGYVVYSGKYNSTSSANLALKRAKRYFPSARVVKQQSKDENTKNIKSQEKETTSTQSTADRDKNSMFIAAGFGLSSINGSTDDQTASQYVNSGMSFALEAGYYFNDNIFSSLSYLDTSTTDIAMSNAYGSLNYKLYATEDLGLYAGLLGGVSSLKLTQYEASEPSISMLLGVQAGISYDIGDNFSIYSAYQAIYINQLIELTDTSSSISFNLIHNMQVGFQLRF</sequence>
<keyword evidence="2" id="KW-0732">Signal</keyword>
<dbReference type="RefSeq" id="WP_207561886.1">
    <property type="nucleotide sequence ID" value="NZ_CP046072.1"/>
</dbReference>
<organism evidence="3 4">
    <name type="scientific">Sulfurimonas aquatica</name>
    <dbReference type="NCBI Taxonomy" id="2672570"/>
    <lineage>
        <taxon>Bacteria</taxon>
        <taxon>Pseudomonadati</taxon>
        <taxon>Campylobacterota</taxon>
        <taxon>Epsilonproteobacteria</taxon>
        <taxon>Campylobacterales</taxon>
        <taxon>Sulfurimonadaceae</taxon>
        <taxon>Sulfurimonas</taxon>
    </lineage>
</organism>
<evidence type="ECO:0000256" key="1">
    <source>
        <dbReference type="SAM" id="MobiDB-lite"/>
    </source>
</evidence>
<dbReference type="KEGG" id="saqt:GJV85_00225"/>
<name>A0A975AXW0_9BACT</name>
<feature type="signal peptide" evidence="2">
    <location>
        <begin position="1"/>
        <end position="19"/>
    </location>
</feature>
<evidence type="ECO:0000256" key="2">
    <source>
        <dbReference type="SAM" id="SignalP"/>
    </source>
</evidence>
<dbReference type="SUPFAM" id="SSF56925">
    <property type="entry name" value="OMPA-like"/>
    <property type="match status" value="1"/>
</dbReference>
<feature type="region of interest" description="Disordered" evidence="1">
    <location>
        <begin position="87"/>
        <end position="114"/>
    </location>
</feature>
<protein>
    <submittedName>
        <fullName evidence="3">Outer membrane beta-barrel protein</fullName>
    </submittedName>
</protein>
<reference evidence="3" key="2">
    <citation type="submission" date="2021-04" db="EMBL/GenBank/DDBJ databases">
        <title>Isolation and characterization of a novel species of the genus Sulfurimonas.</title>
        <authorList>
            <person name="Fukui M."/>
        </authorList>
    </citation>
    <scope>NUCLEOTIDE SEQUENCE</scope>
    <source>
        <strain evidence="3">H1576</strain>
    </source>
</reference>
<keyword evidence="4" id="KW-1185">Reference proteome</keyword>
<dbReference type="Gene3D" id="2.40.160.20">
    <property type="match status" value="1"/>
</dbReference>
<dbReference type="AlphaFoldDB" id="A0A975AXW0"/>
<evidence type="ECO:0000313" key="4">
    <source>
        <dbReference type="Proteomes" id="UP000671852"/>
    </source>
</evidence>
<evidence type="ECO:0000313" key="3">
    <source>
        <dbReference type="EMBL" id="QSZ40607.1"/>
    </source>
</evidence>
<dbReference type="Proteomes" id="UP000671852">
    <property type="component" value="Chromosome"/>
</dbReference>
<gene>
    <name evidence="3" type="ORF">GJV85_00225</name>
</gene>
<feature type="compositionally biased region" description="Basic and acidic residues" evidence="1">
    <location>
        <begin position="91"/>
        <end position="107"/>
    </location>
</feature>